<dbReference type="SUPFAM" id="SSF52540">
    <property type="entry name" value="P-loop containing nucleoside triphosphate hydrolases"/>
    <property type="match status" value="1"/>
</dbReference>
<keyword evidence="3" id="KW-0809">Transit peptide</keyword>
<dbReference type="InterPro" id="IPR027417">
    <property type="entry name" value="P-loop_NTPase"/>
</dbReference>
<sequence>MPSLATTRCSFRFTVPLSRSRPCLPPIGQTRGYVVRPGDTRKTALKTPQIRNSFKAKHAPASKKKAFATPPYTPMPTNQLTKSIFKTGERVELELPTFSPKVMNDDSVGRVLAFPKAKNEAMRAFGVPESALHDFRILSRPCSVVRDVTISTFNVLDAAGQKSSRDTRLMMTGPTGCGKSYLLLQTVEYAAHSDWIVLYIPRGLSLVDSSRDYAYDLRTQTYLQPEFSAQLLRRFLSVNERLTNMLKTREQVPLQGRSVPAGSRLTALVKAGVDDVNNAPVVLSVLIDELSQQSTHPVLLAVDDMQAMYGYSMYRDPHYRQIMAQHLAIPRMILQYASGKKAFPRGAVIGAAGTQHTAFKMPLELCEALGLPPPRSTGPYAKRSSDIVDFARGLQNLPVSPRMSVSEAASLFEVWMQDNALHTGQVRVDDELRSMPNDELFMTKYAEADGNPRAFVRNGLLATQSTI</sequence>
<accession>A0ABQ8KP39</accession>
<dbReference type="InterPro" id="IPR019368">
    <property type="entry name" value="Ribosomal_mS29"/>
</dbReference>
<keyword evidence="5" id="KW-0496">Mitochondrion</keyword>
<dbReference type="EMBL" id="JADCUA010000005">
    <property type="protein sequence ID" value="KAH9839963.1"/>
    <property type="molecule type" value="Genomic_DNA"/>
</dbReference>
<keyword evidence="4" id="KW-0689">Ribosomal protein</keyword>
<dbReference type="GeneID" id="72003718"/>
<proteinExistence type="inferred from homology"/>
<reference evidence="8 9" key="1">
    <citation type="journal article" date="2021" name="Environ. Microbiol.">
        <title>Gene family expansions and transcriptome signatures uncover fungal adaptations to wood decay.</title>
        <authorList>
            <person name="Hage H."/>
            <person name="Miyauchi S."/>
            <person name="Viragh M."/>
            <person name="Drula E."/>
            <person name="Min B."/>
            <person name="Chaduli D."/>
            <person name="Navarro D."/>
            <person name="Favel A."/>
            <person name="Norest M."/>
            <person name="Lesage-Meessen L."/>
            <person name="Balint B."/>
            <person name="Merenyi Z."/>
            <person name="de Eugenio L."/>
            <person name="Morin E."/>
            <person name="Martinez A.T."/>
            <person name="Baldrian P."/>
            <person name="Stursova M."/>
            <person name="Martinez M.J."/>
            <person name="Novotny C."/>
            <person name="Magnuson J.K."/>
            <person name="Spatafora J.W."/>
            <person name="Maurice S."/>
            <person name="Pangilinan J."/>
            <person name="Andreopoulos W."/>
            <person name="LaButti K."/>
            <person name="Hundley H."/>
            <person name="Na H."/>
            <person name="Kuo A."/>
            <person name="Barry K."/>
            <person name="Lipzen A."/>
            <person name="Henrissat B."/>
            <person name="Riley R."/>
            <person name="Ahrendt S."/>
            <person name="Nagy L.G."/>
            <person name="Grigoriev I.V."/>
            <person name="Martin F."/>
            <person name="Rosso M.N."/>
        </authorList>
    </citation>
    <scope>NUCLEOTIDE SEQUENCE [LARGE SCALE GENOMIC DNA]</scope>
    <source>
        <strain evidence="8 9">CIRM-BRFM 1785</strain>
    </source>
</reference>
<dbReference type="PANTHER" id="PTHR12810:SF0">
    <property type="entry name" value="SMALL RIBOSOMAL SUBUNIT PROTEIN MS29"/>
    <property type="match status" value="1"/>
</dbReference>
<keyword evidence="6" id="KW-0687">Ribonucleoprotein</keyword>
<keyword evidence="9" id="KW-1185">Reference proteome</keyword>
<name>A0ABQ8KP39_9APHY</name>
<evidence type="ECO:0000256" key="1">
    <source>
        <dbReference type="ARBA" id="ARBA00004173"/>
    </source>
</evidence>
<gene>
    <name evidence="8" type="ORF">C8Q71DRAFT_745085</name>
</gene>
<evidence type="ECO:0000256" key="3">
    <source>
        <dbReference type="ARBA" id="ARBA00022946"/>
    </source>
</evidence>
<protein>
    <recommendedName>
        <fullName evidence="7">Small ribosomal subunit protein mS29</fullName>
    </recommendedName>
</protein>
<evidence type="ECO:0000256" key="2">
    <source>
        <dbReference type="ARBA" id="ARBA00009863"/>
    </source>
</evidence>
<dbReference type="Proteomes" id="UP000814176">
    <property type="component" value="Unassembled WGS sequence"/>
</dbReference>
<dbReference type="PANTHER" id="PTHR12810">
    <property type="entry name" value="MITOCHONDRIAL 28S RIBOSOMAL PROTEIN S29"/>
    <property type="match status" value="1"/>
</dbReference>
<comment type="caution">
    <text evidence="8">The sequence shown here is derived from an EMBL/GenBank/DDBJ whole genome shotgun (WGS) entry which is preliminary data.</text>
</comment>
<evidence type="ECO:0000313" key="8">
    <source>
        <dbReference type="EMBL" id="KAH9839963.1"/>
    </source>
</evidence>
<organism evidence="8 9">
    <name type="scientific">Rhodofomes roseus</name>
    <dbReference type="NCBI Taxonomy" id="34475"/>
    <lineage>
        <taxon>Eukaryota</taxon>
        <taxon>Fungi</taxon>
        <taxon>Dikarya</taxon>
        <taxon>Basidiomycota</taxon>
        <taxon>Agaricomycotina</taxon>
        <taxon>Agaricomycetes</taxon>
        <taxon>Polyporales</taxon>
        <taxon>Rhodofomes</taxon>
    </lineage>
</organism>
<comment type="similarity">
    <text evidence="2">Belongs to the mitochondrion-specific ribosomal protein mS29 family.</text>
</comment>
<evidence type="ECO:0000256" key="6">
    <source>
        <dbReference type="ARBA" id="ARBA00023274"/>
    </source>
</evidence>
<comment type="subcellular location">
    <subcellularLocation>
        <location evidence="1">Mitochondrion</location>
    </subcellularLocation>
</comment>
<evidence type="ECO:0000256" key="5">
    <source>
        <dbReference type="ARBA" id="ARBA00023128"/>
    </source>
</evidence>
<dbReference type="Pfam" id="PF10236">
    <property type="entry name" value="DAP3"/>
    <property type="match status" value="1"/>
</dbReference>
<dbReference type="RefSeq" id="XP_047781613.1">
    <property type="nucleotide sequence ID" value="XM_047922986.1"/>
</dbReference>
<evidence type="ECO:0000313" key="9">
    <source>
        <dbReference type="Proteomes" id="UP000814176"/>
    </source>
</evidence>
<evidence type="ECO:0000256" key="7">
    <source>
        <dbReference type="ARBA" id="ARBA00035140"/>
    </source>
</evidence>
<evidence type="ECO:0000256" key="4">
    <source>
        <dbReference type="ARBA" id="ARBA00022980"/>
    </source>
</evidence>